<dbReference type="SUPFAM" id="SSF53474">
    <property type="entry name" value="alpha/beta-Hydrolases"/>
    <property type="match status" value="1"/>
</dbReference>
<feature type="domain" description="Serine aminopeptidase S33" evidence="1">
    <location>
        <begin position="80"/>
        <end position="202"/>
    </location>
</feature>
<evidence type="ECO:0000259" key="1">
    <source>
        <dbReference type="Pfam" id="PF12146"/>
    </source>
</evidence>
<evidence type="ECO:0000313" key="2">
    <source>
        <dbReference type="EMBL" id="QHT21638.1"/>
    </source>
</evidence>
<dbReference type="InterPro" id="IPR022742">
    <property type="entry name" value="Hydrolase_4"/>
</dbReference>
<dbReference type="PANTHER" id="PTHR12277">
    <property type="entry name" value="ALPHA/BETA HYDROLASE DOMAIN-CONTAINING PROTEIN"/>
    <property type="match status" value="1"/>
</dbReference>
<sequence>MKKIIATIITILLSLLIVKKLLNALTKKIIFVPSKKDEEIYNQYLDDENIIHETLITHDNIKISSCLYNANKIPSYDDDNIIILSHGNSGILSKIIYEYTAKKLSKYGSLFIYDYRGYGDSSGKPTYDGLFNDIICVWNFLTQTKKISPNKITLFGHSLGTTVSSYLITQLIKTNQEYPKRLILQNPFYCIKRLAKEFSPLLSHFVIAPYETYKFFKYMDEKVSDINIIIIHCYDDELISCEHSKDLKKIIKNNKCELFLTDGSHNRPIYNDDVYKMLDLTINNKNIENNMVKT</sequence>
<dbReference type="Pfam" id="PF12146">
    <property type="entry name" value="Hydrolase_4"/>
    <property type="match status" value="1"/>
</dbReference>
<organism evidence="2">
    <name type="scientific">viral metagenome</name>
    <dbReference type="NCBI Taxonomy" id="1070528"/>
    <lineage>
        <taxon>unclassified sequences</taxon>
        <taxon>metagenomes</taxon>
        <taxon>organismal metagenomes</taxon>
    </lineage>
</organism>
<dbReference type="Gene3D" id="3.40.50.1820">
    <property type="entry name" value="alpha/beta hydrolase"/>
    <property type="match status" value="1"/>
</dbReference>
<proteinExistence type="predicted"/>
<name>A0A6C0DYT3_9ZZZZ</name>
<reference evidence="2" key="1">
    <citation type="journal article" date="2020" name="Nature">
        <title>Giant virus diversity and host interactions through global metagenomics.</title>
        <authorList>
            <person name="Schulz F."/>
            <person name="Roux S."/>
            <person name="Paez-Espino D."/>
            <person name="Jungbluth S."/>
            <person name="Walsh D.A."/>
            <person name="Denef V.J."/>
            <person name="McMahon K.D."/>
            <person name="Konstantinidis K.T."/>
            <person name="Eloe-Fadrosh E.A."/>
            <person name="Kyrpides N.C."/>
            <person name="Woyke T."/>
        </authorList>
    </citation>
    <scope>NUCLEOTIDE SEQUENCE</scope>
    <source>
        <strain evidence="2">GVMAG-M-3300023179-103</strain>
    </source>
</reference>
<dbReference type="InterPro" id="IPR029058">
    <property type="entry name" value="AB_hydrolase_fold"/>
</dbReference>
<dbReference type="AlphaFoldDB" id="A0A6C0DYT3"/>
<protein>
    <recommendedName>
        <fullName evidence="1">Serine aminopeptidase S33 domain-containing protein</fullName>
    </recommendedName>
</protein>
<dbReference type="EMBL" id="MN739696">
    <property type="protein sequence ID" value="QHT21638.1"/>
    <property type="molecule type" value="Genomic_DNA"/>
</dbReference>
<dbReference type="PANTHER" id="PTHR12277:SF81">
    <property type="entry name" value="PROTEIN ABHD13"/>
    <property type="match status" value="1"/>
</dbReference>
<accession>A0A6C0DYT3</accession>